<comment type="catalytic activity">
    <reaction evidence="13">
        <text>a 1,2-diacyl-sn-glycerol + H2O = a 2-acylglycerol + a fatty acid + H(+)</text>
        <dbReference type="Rhea" id="RHEA:33275"/>
        <dbReference type="ChEBI" id="CHEBI:15377"/>
        <dbReference type="ChEBI" id="CHEBI:15378"/>
        <dbReference type="ChEBI" id="CHEBI:17389"/>
        <dbReference type="ChEBI" id="CHEBI:17815"/>
        <dbReference type="ChEBI" id="CHEBI:28868"/>
        <dbReference type="EC" id="3.1.1.116"/>
    </reaction>
    <physiologicalReaction direction="left-to-right" evidence="13">
        <dbReference type="Rhea" id="RHEA:33276"/>
    </physiologicalReaction>
</comment>
<keyword evidence="11" id="KW-0443">Lipid metabolism</keyword>
<keyword evidence="4" id="KW-0597">Phosphoprotein</keyword>
<dbReference type="Gene3D" id="3.40.50.1820">
    <property type="entry name" value="alpha/beta hydrolase"/>
    <property type="match status" value="1"/>
</dbReference>
<comment type="subcellular location">
    <subcellularLocation>
        <location evidence="2">Cell membrane</location>
        <topology evidence="2">Multi-pass membrane protein</topology>
    </subcellularLocation>
</comment>
<evidence type="ECO:0000256" key="10">
    <source>
        <dbReference type="ARBA" id="ARBA00022989"/>
    </source>
</evidence>
<dbReference type="InterPro" id="IPR029058">
    <property type="entry name" value="AB_hydrolase_fold"/>
</dbReference>
<gene>
    <name evidence="16" type="ORF">TSOC_013743</name>
</gene>
<evidence type="ECO:0000256" key="5">
    <source>
        <dbReference type="ARBA" id="ARBA00022692"/>
    </source>
</evidence>
<keyword evidence="7" id="KW-0378">Hydrolase</keyword>
<evidence type="ECO:0000256" key="4">
    <source>
        <dbReference type="ARBA" id="ARBA00022553"/>
    </source>
</evidence>
<dbReference type="InterPro" id="IPR052214">
    <property type="entry name" value="DAG_Lipase-Related"/>
</dbReference>
<dbReference type="GO" id="GO:0005886">
    <property type="term" value="C:plasma membrane"/>
    <property type="evidence" value="ECO:0007669"/>
    <property type="project" value="UniProtKB-SubCell"/>
</dbReference>
<organism evidence="16 17">
    <name type="scientific">Tetrabaena socialis</name>
    <dbReference type="NCBI Taxonomy" id="47790"/>
    <lineage>
        <taxon>Eukaryota</taxon>
        <taxon>Viridiplantae</taxon>
        <taxon>Chlorophyta</taxon>
        <taxon>core chlorophytes</taxon>
        <taxon>Chlorophyceae</taxon>
        <taxon>CS clade</taxon>
        <taxon>Chlamydomonadales</taxon>
        <taxon>Tetrabaenaceae</taxon>
        <taxon>Tetrabaena</taxon>
    </lineage>
</organism>
<dbReference type="GO" id="GO:0046872">
    <property type="term" value="F:metal ion binding"/>
    <property type="evidence" value="ECO:0007669"/>
    <property type="project" value="UniProtKB-KW"/>
</dbReference>
<keyword evidence="5" id="KW-0812">Transmembrane</keyword>
<evidence type="ECO:0000259" key="15">
    <source>
        <dbReference type="Pfam" id="PF01764"/>
    </source>
</evidence>
<keyword evidence="10" id="KW-1133">Transmembrane helix</keyword>
<dbReference type="Pfam" id="PF01764">
    <property type="entry name" value="Lipase_3"/>
    <property type="match status" value="1"/>
</dbReference>
<dbReference type="GO" id="GO:0016042">
    <property type="term" value="P:lipid catabolic process"/>
    <property type="evidence" value="ECO:0007669"/>
    <property type="project" value="UniProtKB-KW"/>
</dbReference>
<proteinExistence type="predicted"/>
<keyword evidence="17" id="KW-1185">Reference proteome</keyword>
<evidence type="ECO:0000256" key="11">
    <source>
        <dbReference type="ARBA" id="ARBA00023098"/>
    </source>
</evidence>
<comment type="caution">
    <text evidence="16">The sequence shown here is derived from an EMBL/GenBank/DDBJ whole genome shotgun (WGS) entry which is preliminary data.</text>
</comment>
<dbReference type="EC" id="3.1.1.116" evidence="14"/>
<reference evidence="16 17" key="1">
    <citation type="journal article" date="2017" name="Mol. Biol. Evol.">
        <title>The 4-celled Tetrabaena socialis nuclear genome reveals the essential components for genetic control of cell number at the origin of multicellularity in the volvocine lineage.</title>
        <authorList>
            <person name="Featherston J."/>
            <person name="Arakaki Y."/>
            <person name="Hanschen E.R."/>
            <person name="Ferris P.J."/>
            <person name="Michod R.E."/>
            <person name="Olson B.J.S.C."/>
            <person name="Nozaki H."/>
            <person name="Durand P.M."/>
        </authorList>
    </citation>
    <scope>NUCLEOTIDE SEQUENCE [LARGE SCALE GENOMIC DNA]</scope>
    <source>
        <strain evidence="16 17">NIES-571</strain>
    </source>
</reference>
<dbReference type="InterPro" id="IPR002921">
    <property type="entry name" value="Fungal_lipase-type"/>
</dbReference>
<evidence type="ECO:0000313" key="17">
    <source>
        <dbReference type="Proteomes" id="UP000236333"/>
    </source>
</evidence>
<evidence type="ECO:0000256" key="12">
    <source>
        <dbReference type="ARBA" id="ARBA00023136"/>
    </source>
</evidence>
<dbReference type="SUPFAM" id="SSF53474">
    <property type="entry name" value="alpha/beta-Hydrolases"/>
    <property type="match status" value="1"/>
</dbReference>
<feature type="domain" description="Fungal lipase-type" evidence="15">
    <location>
        <begin position="80"/>
        <end position="148"/>
    </location>
</feature>
<protein>
    <recommendedName>
        <fullName evidence="14">sn-1-specific diacylglycerol lipase</fullName>
        <ecNumber evidence="14">3.1.1.116</ecNumber>
    </recommendedName>
</protein>
<dbReference type="EMBL" id="PGGS01001412">
    <property type="protein sequence ID" value="PNH00433.1"/>
    <property type="molecule type" value="Genomic_DNA"/>
</dbReference>
<dbReference type="PANTHER" id="PTHR45792">
    <property type="entry name" value="DIACYLGLYCEROL LIPASE HOMOLOG-RELATED"/>
    <property type="match status" value="1"/>
</dbReference>
<keyword evidence="8" id="KW-0106">Calcium</keyword>
<evidence type="ECO:0000313" key="16">
    <source>
        <dbReference type="EMBL" id="PNH00433.1"/>
    </source>
</evidence>
<evidence type="ECO:0000256" key="13">
    <source>
        <dbReference type="ARBA" id="ARBA00024531"/>
    </source>
</evidence>
<evidence type="ECO:0000256" key="3">
    <source>
        <dbReference type="ARBA" id="ARBA00022475"/>
    </source>
</evidence>
<evidence type="ECO:0000256" key="8">
    <source>
        <dbReference type="ARBA" id="ARBA00022837"/>
    </source>
</evidence>
<feature type="non-terminal residue" evidence="16">
    <location>
        <position position="156"/>
    </location>
</feature>
<sequence>MLESKPPAPHDEEGRRVMWAHSGVLAATLAILKDIQGEGVLAAALERWSDVKEERDEVLRRLPSERAKSVAKRAGGAFVGWRVVLTGHSLGAGVAALLGPLLREQFPNLRCWAFAPPGGLMSPQAASLTRDYCVSVVHAKDMIPRLAVASMEQLVQ</sequence>
<dbReference type="Proteomes" id="UP000236333">
    <property type="component" value="Unassembled WGS sequence"/>
</dbReference>
<evidence type="ECO:0000256" key="1">
    <source>
        <dbReference type="ARBA" id="ARBA00001913"/>
    </source>
</evidence>
<dbReference type="PANTHER" id="PTHR45792:SF8">
    <property type="entry name" value="DIACYLGLYCEROL LIPASE-ALPHA"/>
    <property type="match status" value="1"/>
</dbReference>
<evidence type="ECO:0000256" key="6">
    <source>
        <dbReference type="ARBA" id="ARBA00022723"/>
    </source>
</evidence>
<evidence type="ECO:0000256" key="2">
    <source>
        <dbReference type="ARBA" id="ARBA00004651"/>
    </source>
</evidence>
<dbReference type="OrthoDB" id="438440at2759"/>
<name>A0A2J7ZJI4_9CHLO</name>
<evidence type="ECO:0000256" key="7">
    <source>
        <dbReference type="ARBA" id="ARBA00022801"/>
    </source>
</evidence>
<keyword evidence="6" id="KW-0479">Metal-binding</keyword>
<keyword evidence="12" id="KW-0472">Membrane</keyword>
<dbReference type="AlphaFoldDB" id="A0A2J7ZJI4"/>
<keyword evidence="9" id="KW-0442">Lipid degradation</keyword>
<keyword evidence="3" id="KW-1003">Cell membrane</keyword>
<evidence type="ECO:0000256" key="9">
    <source>
        <dbReference type="ARBA" id="ARBA00022963"/>
    </source>
</evidence>
<comment type="cofactor">
    <cofactor evidence="1">
        <name>Ca(2+)</name>
        <dbReference type="ChEBI" id="CHEBI:29108"/>
    </cofactor>
</comment>
<accession>A0A2J7ZJI4</accession>
<dbReference type="GO" id="GO:0016298">
    <property type="term" value="F:lipase activity"/>
    <property type="evidence" value="ECO:0007669"/>
    <property type="project" value="TreeGrafter"/>
</dbReference>
<evidence type="ECO:0000256" key="14">
    <source>
        <dbReference type="ARBA" id="ARBA00026104"/>
    </source>
</evidence>